<evidence type="ECO:0000256" key="2">
    <source>
        <dbReference type="ARBA" id="ARBA00006573"/>
    </source>
</evidence>
<name>A0ABT9XHJ9_9BACL</name>
<keyword evidence="3" id="KW-0749">Sporulation</keyword>
<comment type="similarity">
    <text evidence="2">Belongs to the SspH family.</text>
</comment>
<dbReference type="HAMAP" id="MF_00667">
    <property type="entry name" value="SspH"/>
    <property type="match status" value="1"/>
</dbReference>
<proteinExistence type="inferred from homology"/>
<dbReference type="Proteomes" id="UP001232973">
    <property type="component" value="Unassembled WGS sequence"/>
</dbReference>
<evidence type="ECO:0000313" key="4">
    <source>
        <dbReference type="EMBL" id="MDQ0189662.1"/>
    </source>
</evidence>
<evidence type="ECO:0000313" key="5">
    <source>
        <dbReference type="Proteomes" id="UP001232973"/>
    </source>
</evidence>
<comment type="caution">
    <text evidence="4">The sequence shown here is derived from an EMBL/GenBank/DDBJ whole genome shotgun (WGS) entry which is preliminary data.</text>
</comment>
<dbReference type="InterPro" id="IPR012610">
    <property type="entry name" value="SASP_SspH"/>
</dbReference>
<accession>A0ABT9XHJ9</accession>
<dbReference type="Pfam" id="PF08141">
    <property type="entry name" value="SspH"/>
    <property type="match status" value="1"/>
</dbReference>
<comment type="subcellular location">
    <subcellularLocation>
        <location evidence="1">Spore core</location>
    </subcellularLocation>
</comment>
<sequence length="58" mass="6503">MHADRAKQIITAPSEILVTLEGDPVWIDEVDDSTNTALVHSLESGRHIRVEVDRLHES</sequence>
<dbReference type="EMBL" id="JAUSTP010000009">
    <property type="protein sequence ID" value="MDQ0189662.1"/>
    <property type="molecule type" value="Genomic_DNA"/>
</dbReference>
<protein>
    <submittedName>
        <fullName evidence="4">H-type small acid-soluble spore protein</fullName>
    </submittedName>
</protein>
<dbReference type="NCBIfam" id="TIGR02861">
    <property type="entry name" value="SASP_H"/>
    <property type="match status" value="1"/>
</dbReference>
<keyword evidence="5" id="KW-1185">Reference proteome</keyword>
<evidence type="ECO:0000256" key="1">
    <source>
        <dbReference type="ARBA" id="ARBA00004288"/>
    </source>
</evidence>
<reference evidence="4 5" key="1">
    <citation type="submission" date="2023-07" db="EMBL/GenBank/DDBJ databases">
        <title>Genomic Encyclopedia of Type Strains, Phase IV (KMG-IV): sequencing the most valuable type-strain genomes for metagenomic binning, comparative biology and taxonomic classification.</title>
        <authorList>
            <person name="Goeker M."/>
        </authorList>
    </citation>
    <scope>NUCLEOTIDE SEQUENCE [LARGE SCALE GENOMIC DNA]</scope>
    <source>
        <strain evidence="4 5">DSM 4006</strain>
    </source>
</reference>
<gene>
    <name evidence="4" type="ORF">J2S03_001507</name>
</gene>
<organism evidence="4 5">
    <name type="scientific">Alicyclobacillus cycloheptanicus</name>
    <dbReference type="NCBI Taxonomy" id="1457"/>
    <lineage>
        <taxon>Bacteria</taxon>
        <taxon>Bacillati</taxon>
        <taxon>Bacillota</taxon>
        <taxon>Bacilli</taxon>
        <taxon>Bacillales</taxon>
        <taxon>Alicyclobacillaceae</taxon>
        <taxon>Alicyclobacillus</taxon>
    </lineage>
</organism>
<dbReference type="RefSeq" id="WP_274454592.1">
    <property type="nucleotide sequence ID" value="NZ_CP067097.1"/>
</dbReference>
<evidence type="ECO:0000256" key="3">
    <source>
        <dbReference type="ARBA" id="ARBA00022969"/>
    </source>
</evidence>